<comment type="similarity">
    <text evidence="2">Belongs to the MscS (TC 1.A.23) family.</text>
</comment>
<comment type="caution">
    <text evidence="9">The sequence shown here is derived from an EMBL/GenBank/DDBJ whole genome shotgun (WGS) entry which is preliminary data.</text>
</comment>
<comment type="subcellular location">
    <subcellularLocation>
        <location evidence="1">Cell membrane</location>
        <topology evidence="1">Multi-pass membrane protein</topology>
    </subcellularLocation>
</comment>
<evidence type="ECO:0000256" key="5">
    <source>
        <dbReference type="ARBA" id="ARBA00022989"/>
    </source>
</evidence>
<feature type="transmembrane region" description="Helical" evidence="7">
    <location>
        <begin position="490"/>
        <end position="510"/>
    </location>
</feature>
<dbReference type="InterPro" id="IPR011066">
    <property type="entry name" value="MscS_channel_C_sf"/>
</dbReference>
<dbReference type="PANTHER" id="PTHR30347">
    <property type="entry name" value="POTASSIUM CHANNEL RELATED"/>
    <property type="match status" value="1"/>
</dbReference>
<accession>A0ABP9BAY5</accession>
<dbReference type="Proteomes" id="UP001501411">
    <property type="component" value="Unassembled WGS sequence"/>
</dbReference>
<dbReference type="InterPro" id="IPR006685">
    <property type="entry name" value="MscS_channel_2nd"/>
</dbReference>
<evidence type="ECO:0000256" key="1">
    <source>
        <dbReference type="ARBA" id="ARBA00004651"/>
    </source>
</evidence>
<keyword evidence="3" id="KW-1003">Cell membrane</keyword>
<reference evidence="10" key="1">
    <citation type="journal article" date="2019" name="Int. J. Syst. Evol. Microbiol.">
        <title>The Global Catalogue of Microorganisms (GCM) 10K type strain sequencing project: providing services to taxonomists for standard genome sequencing and annotation.</title>
        <authorList>
            <consortium name="The Broad Institute Genomics Platform"/>
            <consortium name="The Broad Institute Genome Sequencing Center for Infectious Disease"/>
            <person name="Wu L."/>
            <person name="Ma J."/>
        </authorList>
    </citation>
    <scope>NUCLEOTIDE SEQUENCE [LARGE SCALE GENOMIC DNA]</scope>
    <source>
        <strain evidence="10">JCM 18200</strain>
    </source>
</reference>
<feature type="transmembrane region" description="Helical" evidence="7">
    <location>
        <begin position="530"/>
        <end position="550"/>
    </location>
</feature>
<dbReference type="Gene3D" id="1.10.287.1260">
    <property type="match status" value="1"/>
</dbReference>
<organism evidence="9 10">
    <name type="scientific">Olivibacter ginsenosidimutans</name>
    <dbReference type="NCBI Taxonomy" id="1176537"/>
    <lineage>
        <taxon>Bacteria</taxon>
        <taxon>Pseudomonadati</taxon>
        <taxon>Bacteroidota</taxon>
        <taxon>Sphingobacteriia</taxon>
        <taxon>Sphingobacteriales</taxon>
        <taxon>Sphingobacteriaceae</taxon>
        <taxon>Olivibacter</taxon>
    </lineage>
</organism>
<dbReference type="Gene3D" id="3.30.70.100">
    <property type="match status" value="1"/>
</dbReference>
<dbReference type="EMBL" id="BAABIQ010000033">
    <property type="protein sequence ID" value="GAA4792723.1"/>
    <property type="molecule type" value="Genomic_DNA"/>
</dbReference>
<evidence type="ECO:0000313" key="10">
    <source>
        <dbReference type="Proteomes" id="UP001501411"/>
    </source>
</evidence>
<feature type="transmembrane region" description="Helical" evidence="7">
    <location>
        <begin position="436"/>
        <end position="458"/>
    </location>
</feature>
<evidence type="ECO:0000313" key="9">
    <source>
        <dbReference type="EMBL" id="GAA4792723.1"/>
    </source>
</evidence>
<name>A0ABP9BAY5_9SPHI</name>
<protein>
    <recommendedName>
        <fullName evidence="8">Mechanosensitive ion channel MscS domain-containing protein</fullName>
    </recommendedName>
</protein>
<keyword evidence="5 7" id="KW-1133">Transmembrane helix</keyword>
<evidence type="ECO:0000259" key="8">
    <source>
        <dbReference type="Pfam" id="PF00924"/>
    </source>
</evidence>
<sequence>MKVYGHILSRYFFIIYLLFTSICGSAQEVLDTDTLVPVAQEKRVDTASNFTTKLTQLKQRFGKYDTRFLENINVTSLAKELQTLAQQHVQAIRLKDSLHAEDLADTLDFLRKSTKERISRLRSFKTTVANYQTSLEVVSDSLKQLAVDTLFHLETSQQPTSIDVNALSNLHTEIRQKEIQTTQKLDSLHLLVRDATQLLLNNESLLTDLSASQDEVQVVKARKNARNIWSAPATFDKKNLVGSLKASYQESKDISEYVKQTEWTGRIFLVLLSIAFFYWLYTRGKQAHQSTERRTNYRYTSDILKALVFLLTLLPIFSVFTPTLLVQLTQLLVVILLVIDFHKLMSKAQQRALFYLLLFYVLTILTNTLVDADLILRLFTLFLNLAALYICYRMLKGSSSRYTKFKINRYAFMALVLIHVIAILCNIFGYVEYARYWSIGGAVAILQSISLVGFYHIVVEAFERQFRYVSIRGASSRFDKGRTMQSIKKLLTLICALLSIIVLVINLHSVQQFFNWLFAVLDKPRHMGNITFTFGNVLVGIVIIAISNWLQKHLAILLGDTADKGYTQAAERSNILSLMPIFRLLIIVAGFLIGVSALGIGLDKLTVIISALSVGIGFGLQNVINNFISGIILIFEKPFRTGDFIELADKKGRVQEIGIRSSTLLTQEGSEVIIPNGDLLSGRLVNWTLSKSYSRTSVSIKVAKDTDMDVIKRVLHDVTGKIDYLMENSEIEMLYNGVEDNAIRLKLNAWIVHIYNEEIFRSQLIAHLNQALAAEGITMVSV</sequence>
<dbReference type="SUPFAM" id="SSF50182">
    <property type="entry name" value="Sm-like ribonucleoproteins"/>
    <property type="match status" value="1"/>
</dbReference>
<gene>
    <name evidence="9" type="ORF">GCM10023231_21120</name>
</gene>
<feature type="transmembrane region" description="Helical" evidence="7">
    <location>
        <begin position="581"/>
        <end position="602"/>
    </location>
</feature>
<dbReference type="InterPro" id="IPR023408">
    <property type="entry name" value="MscS_beta-dom_sf"/>
</dbReference>
<dbReference type="PANTHER" id="PTHR30347:SF1">
    <property type="entry name" value="MECHANOSENSITIVE CHANNEL MSCK"/>
    <property type="match status" value="1"/>
</dbReference>
<evidence type="ECO:0000256" key="6">
    <source>
        <dbReference type="ARBA" id="ARBA00023136"/>
    </source>
</evidence>
<keyword evidence="10" id="KW-1185">Reference proteome</keyword>
<feature type="transmembrane region" description="Helical" evidence="7">
    <location>
        <begin position="608"/>
        <end position="635"/>
    </location>
</feature>
<feature type="transmembrane region" description="Helical" evidence="7">
    <location>
        <begin position="263"/>
        <end position="281"/>
    </location>
</feature>
<dbReference type="Gene3D" id="2.30.30.60">
    <property type="match status" value="1"/>
</dbReference>
<feature type="domain" description="Mechanosensitive ion channel MscS" evidence="8">
    <location>
        <begin position="622"/>
        <end position="688"/>
    </location>
</feature>
<evidence type="ECO:0000256" key="2">
    <source>
        <dbReference type="ARBA" id="ARBA00008017"/>
    </source>
</evidence>
<dbReference type="SUPFAM" id="SSF82689">
    <property type="entry name" value="Mechanosensitive channel protein MscS (YggB), C-terminal domain"/>
    <property type="match status" value="1"/>
</dbReference>
<feature type="transmembrane region" description="Helical" evidence="7">
    <location>
        <begin position="302"/>
        <end position="318"/>
    </location>
</feature>
<dbReference type="RefSeq" id="WP_345231741.1">
    <property type="nucleotide sequence ID" value="NZ_BAABIQ010000033.1"/>
</dbReference>
<dbReference type="InterPro" id="IPR052702">
    <property type="entry name" value="MscS-like_channel"/>
</dbReference>
<dbReference type="SUPFAM" id="SSF82861">
    <property type="entry name" value="Mechanosensitive channel protein MscS (YggB), transmembrane region"/>
    <property type="match status" value="1"/>
</dbReference>
<evidence type="ECO:0000256" key="7">
    <source>
        <dbReference type="SAM" id="Phobius"/>
    </source>
</evidence>
<feature type="transmembrane region" description="Helical" evidence="7">
    <location>
        <begin position="324"/>
        <end position="341"/>
    </location>
</feature>
<evidence type="ECO:0000256" key="3">
    <source>
        <dbReference type="ARBA" id="ARBA00022475"/>
    </source>
</evidence>
<feature type="transmembrane region" description="Helical" evidence="7">
    <location>
        <begin position="407"/>
        <end position="430"/>
    </location>
</feature>
<dbReference type="Pfam" id="PF00924">
    <property type="entry name" value="MS_channel_2nd"/>
    <property type="match status" value="1"/>
</dbReference>
<feature type="transmembrane region" description="Helical" evidence="7">
    <location>
        <begin position="376"/>
        <end position="395"/>
    </location>
</feature>
<dbReference type="InterPro" id="IPR010920">
    <property type="entry name" value="LSM_dom_sf"/>
</dbReference>
<feature type="transmembrane region" description="Helical" evidence="7">
    <location>
        <begin position="353"/>
        <end position="370"/>
    </location>
</feature>
<dbReference type="InterPro" id="IPR011014">
    <property type="entry name" value="MscS_channel_TM-2"/>
</dbReference>
<evidence type="ECO:0000256" key="4">
    <source>
        <dbReference type="ARBA" id="ARBA00022692"/>
    </source>
</evidence>
<proteinExistence type="inferred from homology"/>
<keyword evidence="6 7" id="KW-0472">Membrane</keyword>
<keyword evidence="4 7" id="KW-0812">Transmembrane</keyword>